<feature type="region of interest" description="Disordered" evidence="1">
    <location>
        <begin position="686"/>
        <end position="715"/>
    </location>
</feature>
<reference evidence="3 4" key="1">
    <citation type="journal article" date="2024" name="Plant Biotechnol. J.">
        <title>Dendrobium thyrsiflorum genome and its molecular insights into genes involved in important horticultural traits.</title>
        <authorList>
            <person name="Chen B."/>
            <person name="Wang J.Y."/>
            <person name="Zheng P.J."/>
            <person name="Li K.L."/>
            <person name="Liang Y.M."/>
            <person name="Chen X.F."/>
            <person name="Zhang C."/>
            <person name="Zhao X."/>
            <person name="He X."/>
            <person name="Zhang G.Q."/>
            <person name="Liu Z.J."/>
            <person name="Xu Q."/>
        </authorList>
    </citation>
    <scope>NUCLEOTIDE SEQUENCE [LARGE SCALE GENOMIC DNA]</scope>
    <source>
        <strain evidence="3">GZMU011</strain>
    </source>
</reference>
<feature type="domain" description="DUF7963" evidence="2">
    <location>
        <begin position="11"/>
        <end position="93"/>
    </location>
</feature>
<protein>
    <recommendedName>
        <fullName evidence="2">DUF7963 domain-containing protein</fullName>
    </recommendedName>
</protein>
<dbReference type="Proteomes" id="UP001552299">
    <property type="component" value="Unassembled WGS sequence"/>
</dbReference>
<name>A0ABD0ULJ4_DENTH</name>
<dbReference type="InterPro" id="IPR012337">
    <property type="entry name" value="RNaseH-like_sf"/>
</dbReference>
<dbReference type="InterPro" id="IPR058269">
    <property type="entry name" value="DUF7963"/>
</dbReference>
<evidence type="ECO:0000313" key="4">
    <source>
        <dbReference type="Proteomes" id="UP001552299"/>
    </source>
</evidence>
<evidence type="ECO:0000313" key="3">
    <source>
        <dbReference type="EMBL" id="KAL0913370.1"/>
    </source>
</evidence>
<dbReference type="PANTHER" id="PTHR32166">
    <property type="entry name" value="OSJNBA0013A04.12 PROTEIN"/>
    <property type="match status" value="1"/>
</dbReference>
<dbReference type="SUPFAM" id="SSF53098">
    <property type="entry name" value="Ribonuclease H-like"/>
    <property type="match status" value="1"/>
</dbReference>
<dbReference type="EMBL" id="JANQDX010000013">
    <property type="protein sequence ID" value="KAL0913370.1"/>
    <property type="molecule type" value="Genomic_DNA"/>
</dbReference>
<gene>
    <name evidence="3" type="ORF">M5K25_016828</name>
</gene>
<evidence type="ECO:0000256" key="1">
    <source>
        <dbReference type="SAM" id="MobiDB-lite"/>
    </source>
</evidence>
<sequence>MATVSASPSPDELAAKVAHKRYEGLLMVRTKALRGKGAWYWAHLEPILIQTSDSGVPNAVKLRCSLCDSFFSASNPSRTATEHLKRGTCPNFTSQPKPITSIPHQVNNRKRSYAVDVVYSSSSTPPQQPHLLLSGGKDDLGPLALLEDSVKKLKSPKASPGLALSEVQVDSAVSLLADWVYECAGAVSFSSIEHPKFQAFLSQVGMPSIPRQMLAGARLNARYEEARSDADARIREAKSFQLAADGWKPCSSPDDDCFVSLTVNLPNGTTVFRRAILTHGRVHFSYAEEVLKDTVVDVSGGAGGANRCAGIVSNRFHSKALRNLESRNPWMVNLSCQLEAFRSLLNDFARDLPLFHNVTTTTSKIASFFNDISPARTILHKYQLRELNRTRLLHCQSSSMHGNFSPIFAMLDDIISSARPLQLAVRDESYKILFVEDPDARELAETILNNGFWKDLQAAHSLIKLIRNMMRDIESTRPLIGQCLPLWDDLRVKLKKWCAKYSVEESAAYKVFDKRFRKNYHPAWAAAFILDPVYLSKDSSGKYLPPYEYLTPEQEKDVDKVITRLASREEAHIVLNELMKWRSEGMDPLYAQAVQVKQIDPATGKMRIANPQSSRLVWETCLSEEFGSLAKVAVRLIFLHATAFGFRCNLSLLRWVSKQGWSKPGMERALKVVFVSAHSKLERRDFSNEEEKDAELFGNGEDDPLNETFFDASSL</sequence>
<dbReference type="Pfam" id="PF25908">
    <property type="entry name" value="DUF7963"/>
    <property type="match status" value="1"/>
</dbReference>
<dbReference type="PANTHER" id="PTHR32166:SF24">
    <property type="entry name" value="F16P17.2 PROTEIN"/>
    <property type="match status" value="1"/>
</dbReference>
<keyword evidence="4" id="KW-1185">Reference proteome</keyword>
<evidence type="ECO:0000259" key="2">
    <source>
        <dbReference type="Pfam" id="PF25908"/>
    </source>
</evidence>
<accession>A0ABD0ULJ4</accession>
<dbReference type="AlphaFoldDB" id="A0ABD0ULJ4"/>
<comment type="caution">
    <text evidence="3">The sequence shown here is derived from an EMBL/GenBank/DDBJ whole genome shotgun (WGS) entry which is preliminary data.</text>
</comment>
<proteinExistence type="predicted"/>
<organism evidence="3 4">
    <name type="scientific">Dendrobium thyrsiflorum</name>
    <name type="common">Pinecone-like raceme dendrobium</name>
    <name type="synonym">Orchid</name>
    <dbReference type="NCBI Taxonomy" id="117978"/>
    <lineage>
        <taxon>Eukaryota</taxon>
        <taxon>Viridiplantae</taxon>
        <taxon>Streptophyta</taxon>
        <taxon>Embryophyta</taxon>
        <taxon>Tracheophyta</taxon>
        <taxon>Spermatophyta</taxon>
        <taxon>Magnoliopsida</taxon>
        <taxon>Liliopsida</taxon>
        <taxon>Asparagales</taxon>
        <taxon>Orchidaceae</taxon>
        <taxon>Epidendroideae</taxon>
        <taxon>Malaxideae</taxon>
        <taxon>Dendrobiinae</taxon>
        <taxon>Dendrobium</taxon>
    </lineage>
</organism>